<protein>
    <submittedName>
        <fullName evidence="1">Ligand-binding SRPBCC domain-containing protein</fullName>
    </submittedName>
</protein>
<dbReference type="Pfam" id="PF10604">
    <property type="entry name" value="Polyketide_cyc2"/>
    <property type="match status" value="1"/>
</dbReference>
<dbReference type="Gene3D" id="3.30.530.20">
    <property type="match status" value="1"/>
</dbReference>
<dbReference type="SUPFAM" id="SSF55961">
    <property type="entry name" value="Bet v1-like"/>
    <property type="match status" value="1"/>
</dbReference>
<dbReference type="Proteomes" id="UP000572635">
    <property type="component" value="Unassembled WGS sequence"/>
</dbReference>
<dbReference type="RefSeq" id="WP_184390694.1">
    <property type="nucleotide sequence ID" value="NZ_BAAAJD010000007.1"/>
</dbReference>
<gene>
    <name evidence="1" type="ORF">HDA36_001349</name>
</gene>
<proteinExistence type="predicted"/>
<organism evidence="1 2">
    <name type="scientific">Nocardiopsis composta</name>
    <dbReference type="NCBI Taxonomy" id="157465"/>
    <lineage>
        <taxon>Bacteria</taxon>
        <taxon>Bacillati</taxon>
        <taxon>Actinomycetota</taxon>
        <taxon>Actinomycetes</taxon>
        <taxon>Streptosporangiales</taxon>
        <taxon>Nocardiopsidaceae</taxon>
        <taxon>Nocardiopsis</taxon>
    </lineage>
</organism>
<accession>A0A7W8QK58</accession>
<comment type="caution">
    <text evidence="1">The sequence shown here is derived from an EMBL/GenBank/DDBJ whole genome shotgun (WGS) entry which is preliminary data.</text>
</comment>
<evidence type="ECO:0000313" key="2">
    <source>
        <dbReference type="Proteomes" id="UP000572635"/>
    </source>
</evidence>
<evidence type="ECO:0000313" key="1">
    <source>
        <dbReference type="EMBL" id="MBB5431265.1"/>
    </source>
</evidence>
<name>A0A7W8QK58_9ACTN</name>
<keyword evidence="2" id="KW-1185">Reference proteome</keyword>
<dbReference type="AlphaFoldDB" id="A0A7W8QK58"/>
<dbReference type="InterPro" id="IPR019587">
    <property type="entry name" value="Polyketide_cyclase/dehydratase"/>
</dbReference>
<dbReference type="InterPro" id="IPR023393">
    <property type="entry name" value="START-like_dom_sf"/>
</dbReference>
<reference evidence="1 2" key="1">
    <citation type="submission" date="2020-08" db="EMBL/GenBank/DDBJ databases">
        <title>Sequencing the genomes of 1000 actinobacteria strains.</title>
        <authorList>
            <person name="Klenk H.-P."/>
        </authorList>
    </citation>
    <scope>NUCLEOTIDE SEQUENCE [LARGE SCALE GENOMIC DNA]</scope>
    <source>
        <strain evidence="1 2">DSM 44551</strain>
    </source>
</reference>
<sequence length="153" mass="16933">MPRFTVRTRCAAPPERVFRACLDPGLHAATMAAHRERVVAGPRGRPLEAGDTVAFEARHFGLRLRLTARVTAAEPPRWFADEQVAGPFRRWRHVHRFAPDGAGGTVMTDEVDFAAPLGPLGRIAEAVFLRRYMERLIRSRSSHLAALLADGDG</sequence>
<dbReference type="CDD" id="cd07820">
    <property type="entry name" value="SRPBCC_3"/>
    <property type="match status" value="1"/>
</dbReference>
<dbReference type="EMBL" id="JACHDB010000001">
    <property type="protein sequence ID" value="MBB5431265.1"/>
    <property type="molecule type" value="Genomic_DNA"/>
</dbReference>